<keyword evidence="3" id="KW-0285">Flavoprotein</keyword>
<dbReference type="EMBL" id="KN837275">
    <property type="protein sequence ID" value="KIJ29774.1"/>
    <property type="molecule type" value="Genomic_DNA"/>
</dbReference>
<sequence length="128" mass="14394">MTVVNYPNMFFSYGPQAPTALSNGPVCSEIQSEWIVNCITYLRDNNITRIEPSREAEEEWTNYVNKRYSGQLFSEAKSWYTGANIPGKKVQSLNFTGGIPDYLKRISIVAKKGYEGFILTGKHVEATG</sequence>
<comment type="cofactor">
    <cofactor evidence="1">
        <name>FAD</name>
        <dbReference type="ChEBI" id="CHEBI:57692"/>
    </cofactor>
</comment>
<dbReference type="Gene3D" id="3.50.50.60">
    <property type="entry name" value="FAD/NAD(P)-binding domain"/>
    <property type="match status" value="1"/>
</dbReference>
<evidence type="ECO:0000256" key="2">
    <source>
        <dbReference type="ARBA" id="ARBA00010139"/>
    </source>
</evidence>
<dbReference type="InterPro" id="IPR050775">
    <property type="entry name" value="FAD-binding_Monooxygenases"/>
</dbReference>
<keyword evidence="4" id="KW-0274">FAD</keyword>
<organism evidence="8 9">
    <name type="scientific">Sphaerobolus stellatus (strain SS14)</name>
    <dbReference type="NCBI Taxonomy" id="990650"/>
    <lineage>
        <taxon>Eukaryota</taxon>
        <taxon>Fungi</taxon>
        <taxon>Dikarya</taxon>
        <taxon>Basidiomycota</taxon>
        <taxon>Agaricomycotina</taxon>
        <taxon>Agaricomycetes</taxon>
        <taxon>Phallomycetidae</taxon>
        <taxon>Geastrales</taxon>
        <taxon>Sphaerobolaceae</taxon>
        <taxon>Sphaerobolus</taxon>
    </lineage>
</organism>
<evidence type="ECO:0000313" key="8">
    <source>
        <dbReference type="EMBL" id="KIJ29774.1"/>
    </source>
</evidence>
<dbReference type="SUPFAM" id="SSF51905">
    <property type="entry name" value="FAD/NAD(P)-binding domain"/>
    <property type="match status" value="1"/>
</dbReference>
<evidence type="ECO:0000256" key="1">
    <source>
        <dbReference type="ARBA" id="ARBA00001974"/>
    </source>
</evidence>
<dbReference type="OrthoDB" id="3023166at2759"/>
<accession>A0A0C9U658</accession>
<gene>
    <name evidence="8" type="ORF">M422DRAFT_187950</name>
</gene>
<keyword evidence="5" id="KW-0521">NADP</keyword>
<comment type="similarity">
    <text evidence="2">Belongs to the FAD-binding monooxygenase family.</text>
</comment>
<reference evidence="8 9" key="1">
    <citation type="submission" date="2014-06" db="EMBL/GenBank/DDBJ databases">
        <title>Evolutionary Origins and Diversification of the Mycorrhizal Mutualists.</title>
        <authorList>
            <consortium name="DOE Joint Genome Institute"/>
            <consortium name="Mycorrhizal Genomics Consortium"/>
            <person name="Kohler A."/>
            <person name="Kuo A."/>
            <person name="Nagy L.G."/>
            <person name="Floudas D."/>
            <person name="Copeland A."/>
            <person name="Barry K.W."/>
            <person name="Cichocki N."/>
            <person name="Veneault-Fourrey C."/>
            <person name="LaButti K."/>
            <person name="Lindquist E.A."/>
            <person name="Lipzen A."/>
            <person name="Lundell T."/>
            <person name="Morin E."/>
            <person name="Murat C."/>
            <person name="Riley R."/>
            <person name="Ohm R."/>
            <person name="Sun H."/>
            <person name="Tunlid A."/>
            <person name="Henrissat B."/>
            <person name="Grigoriev I.V."/>
            <person name="Hibbett D.S."/>
            <person name="Martin F."/>
        </authorList>
    </citation>
    <scope>NUCLEOTIDE SEQUENCE [LARGE SCALE GENOMIC DNA]</scope>
    <source>
        <strain evidence="8 9">SS14</strain>
    </source>
</reference>
<evidence type="ECO:0000256" key="6">
    <source>
        <dbReference type="ARBA" id="ARBA00023002"/>
    </source>
</evidence>
<evidence type="ECO:0000256" key="5">
    <source>
        <dbReference type="ARBA" id="ARBA00022857"/>
    </source>
</evidence>
<proteinExistence type="inferred from homology"/>
<dbReference type="HOGENOM" id="CLU_147499_0_0_1"/>
<name>A0A0C9U658_SPHS4</name>
<evidence type="ECO:0000256" key="7">
    <source>
        <dbReference type="ARBA" id="ARBA00023033"/>
    </source>
</evidence>
<keyword evidence="7" id="KW-0503">Monooxygenase</keyword>
<dbReference type="Proteomes" id="UP000054279">
    <property type="component" value="Unassembled WGS sequence"/>
</dbReference>
<protein>
    <submittedName>
        <fullName evidence="8">Uncharacterized protein</fullName>
    </submittedName>
</protein>
<evidence type="ECO:0000313" key="9">
    <source>
        <dbReference type="Proteomes" id="UP000054279"/>
    </source>
</evidence>
<keyword evidence="9" id="KW-1185">Reference proteome</keyword>
<dbReference type="GO" id="GO:0004497">
    <property type="term" value="F:monooxygenase activity"/>
    <property type="evidence" value="ECO:0007669"/>
    <property type="project" value="UniProtKB-KW"/>
</dbReference>
<keyword evidence="6" id="KW-0560">Oxidoreductase</keyword>
<evidence type="ECO:0000256" key="3">
    <source>
        <dbReference type="ARBA" id="ARBA00022630"/>
    </source>
</evidence>
<dbReference type="AlphaFoldDB" id="A0A0C9U658"/>
<dbReference type="PANTHER" id="PTHR43098">
    <property type="entry name" value="L-ORNITHINE N(5)-MONOOXYGENASE-RELATED"/>
    <property type="match status" value="1"/>
</dbReference>
<evidence type="ECO:0000256" key="4">
    <source>
        <dbReference type="ARBA" id="ARBA00022827"/>
    </source>
</evidence>
<dbReference type="PANTHER" id="PTHR43098:SF3">
    <property type="entry name" value="L-ORNITHINE N(5)-MONOOXYGENASE-RELATED"/>
    <property type="match status" value="1"/>
</dbReference>
<dbReference type="InterPro" id="IPR036188">
    <property type="entry name" value="FAD/NAD-bd_sf"/>
</dbReference>